<reference evidence="2 3" key="1">
    <citation type="submission" date="2016-07" db="EMBL/GenBank/DDBJ databases">
        <title>Pervasive Adenine N6-methylation of Active Genes in Fungi.</title>
        <authorList>
            <consortium name="DOE Joint Genome Institute"/>
            <person name="Mondo S.J."/>
            <person name="Dannebaum R.O."/>
            <person name="Kuo R.C."/>
            <person name="Labutti K."/>
            <person name="Haridas S."/>
            <person name="Kuo A."/>
            <person name="Salamov A."/>
            <person name="Ahrendt S.R."/>
            <person name="Lipzen A."/>
            <person name="Sullivan W."/>
            <person name="Andreopoulos W.B."/>
            <person name="Clum A."/>
            <person name="Lindquist E."/>
            <person name="Daum C."/>
            <person name="Ramamoorthy G.K."/>
            <person name="Gryganskyi A."/>
            <person name="Culley D."/>
            <person name="Magnuson J.K."/>
            <person name="James T.Y."/>
            <person name="O'Malley M.A."/>
            <person name="Stajich J.E."/>
            <person name="Spatafora J.W."/>
            <person name="Visel A."/>
            <person name="Grigoriev I.V."/>
        </authorList>
    </citation>
    <scope>NUCLEOTIDE SEQUENCE [LARGE SCALE GENOMIC DNA]</scope>
    <source>
        <strain evidence="2 3">NRRL 1336</strain>
    </source>
</reference>
<accession>A0A1X2I487</accession>
<keyword evidence="3" id="KW-1185">Reference proteome</keyword>
<dbReference type="Proteomes" id="UP000193560">
    <property type="component" value="Unassembled WGS sequence"/>
</dbReference>
<organism evidence="2 3">
    <name type="scientific">Absidia repens</name>
    <dbReference type="NCBI Taxonomy" id="90262"/>
    <lineage>
        <taxon>Eukaryota</taxon>
        <taxon>Fungi</taxon>
        <taxon>Fungi incertae sedis</taxon>
        <taxon>Mucoromycota</taxon>
        <taxon>Mucoromycotina</taxon>
        <taxon>Mucoromycetes</taxon>
        <taxon>Mucorales</taxon>
        <taxon>Cunninghamellaceae</taxon>
        <taxon>Absidia</taxon>
    </lineage>
</organism>
<evidence type="ECO:0000313" key="2">
    <source>
        <dbReference type="EMBL" id="ORZ08137.1"/>
    </source>
</evidence>
<sequence length="77" mass="9311">MYERSPWWTFICYPSTWSLLYCLFYPNLNISHYATVILLSLMLPLLRLLHRLTTILAFLYQLPLPWNFTGQIFQKQP</sequence>
<feature type="transmembrane region" description="Helical" evidence="1">
    <location>
        <begin position="7"/>
        <end position="26"/>
    </location>
</feature>
<evidence type="ECO:0000256" key="1">
    <source>
        <dbReference type="SAM" id="Phobius"/>
    </source>
</evidence>
<comment type="caution">
    <text evidence="2">The sequence shown here is derived from an EMBL/GenBank/DDBJ whole genome shotgun (WGS) entry which is preliminary data.</text>
</comment>
<dbReference type="AlphaFoldDB" id="A0A1X2I487"/>
<feature type="transmembrane region" description="Helical" evidence="1">
    <location>
        <begin position="32"/>
        <end position="49"/>
    </location>
</feature>
<protein>
    <recommendedName>
        <fullName evidence="4">Glycerophosphocholine acyltransferase 1</fullName>
    </recommendedName>
</protein>
<dbReference type="EMBL" id="MCGE01000032">
    <property type="protein sequence ID" value="ORZ08137.1"/>
    <property type="molecule type" value="Genomic_DNA"/>
</dbReference>
<name>A0A1X2I487_9FUNG</name>
<gene>
    <name evidence="2" type="ORF">BCR42DRAFT_425314</name>
</gene>
<proteinExistence type="predicted"/>
<evidence type="ECO:0000313" key="3">
    <source>
        <dbReference type="Proteomes" id="UP000193560"/>
    </source>
</evidence>
<keyword evidence="1" id="KW-1133">Transmembrane helix</keyword>
<keyword evidence="1" id="KW-0812">Transmembrane</keyword>
<keyword evidence="1" id="KW-0472">Membrane</keyword>
<evidence type="ECO:0008006" key="4">
    <source>
        <dbReference type="Google" id="ProtNLM"/>
    </source>
</evidence>